<name>A0A1W1EIY2_9ZZZZ</name>
<feature type="transmembrane region" description="Helical" evidence="1">
    <location>
        <begin position="228"/>
        <end position="243"/>
    </location>
</feature>
<gene>
    <name evidence="2" type="ORF">MNB_SV-15-481</name>
</gene>
<feature type="transmembrane region" description="Helical" evidence="1">
    <location>
        <begin position="354"/>
        <end position="381"/>
    </location>
</feature>
<sequence length="385" mass="44081">MKNLYFLSQPHQPFFLLAFINAIITMVIFMLSFKGVLSIELSSKDYHAYSMIFMLFTPAFMAFLFTTFPRFSTTPPIKQSLYVNVFWLFLASSFLMIIGIFTSNETVLVAMAINILAHTKSLKILVDIYKSSPVEAKSDQFWILVAISFGLISHILFISGLSINILNTFAIDMAIYLYLFLVTFTVAQRMVPFFSNIFINKNPIFFKAMVGLLVAKIILEAIKPNSSFFIDFLLFALIGLELFKWKLPFPNPNPFIWILHIGLYWIPVAFLFGGVSNLLTLMNDTYFLYLDIHTLALGFFFTMLIGFGTRVTIGHSGNQMIADNFTIALFYWTQVVIFMRIFTSLIYANGLNFLVAFDISITVWLLMFVAWGVRFFAVLVIGKRL</sequence>
<keyword evidence="1" id="KW-0812">Transmembrane</keyword>
<feature type="transmembrane region" description="Helical" evidence="1">
    <location>
        <begin position="204"/>
        <end position="222"/>
    </location>
</feature>
<evidence type="ECO:0000313" key="2">
    <source>
        <dbReference type="EMBL" id="SHO80831.1"/>
    </source>
</evidence>
<feature type="transmembrane region" description="Helical" evidence="1">
    <location>
        <begin position="48"/>
        <end position="69"/>
    </location>
</feature>
<feature type="transmembrane region" description="Helical" evidence="1">
    <location>
        <begin position="12"/>
        <end position="33"/>
    </location>
</feature>
<dbReference type="InterPro" id="IPR010266">
    <property type="entry name" value="NnrS"/>
</dbReference>
<reference evidence="2" key="1">
    <citation type="submission" date="2016-10" db="EMBL/GenBank/DDBJ databases">
        <authorList>
            <person name="de Groot N.N."/>
        </authorList>
    </citation>
    <scope>NUCLEOTIDE SEQUENCE</scope>
</reference>
<accession>A0A1W1EIY2</accession>
<feature type="transmembrane region" description="Helical" evidence="1">
    <location>
        <begin position="328"/>
        <end position="348"/>
    </location>
</feature>
<feature type="transmembrane region" description="Helical" evidence="1">
    <location>
        <begin position="255"/>
        <end position="274"/>
    </location>
</feature>
<feature type="transmembrane region" description="Helical" evidence="1">
    <location>
        <begin position="141"/>
        <end position="163"/>
    </location>
</feature>
<organism evidence="2">
    <name type="scientific">hydrothermal vent metagenome</name>
    <dbReference type="NCBI Taxonomy" id="652676"/>
    <lineage>
        <taxon>unclassified sequences</taxon>
        <taxon>metagenomes</taxon>
        <taxon>ecological metagenomes</taxon>
    </lineage>
</organism>
<dbReference type="AlphaFoldDB" id="A0A1W1EIY2"/>
<feature type="transmembrane region" description="Helical" evidence="1">
    <location>
        <begin position="286"/>
        <end position="307"/>
    </location>
</feature>
<feature type="transmembrane region" description="Helical" evidence="1">
    <location>
        <begin position="175"/>
        <end position="192"/>
    </location>
</feature>
<protein>
    <submittedName>
        <fullName evidence="2">NnrS protein involved in response to NO</fullName>
    </submittedName>
</protein>
<proteinExistence type="predicted"/>
<evidence type="ECO:0000256" key="1">
    <source>
        <dbReference type="SAM" id="Phobius"/>
    </source>
</evidence>
<feature type="transmembrane region" description="Helical" evidence="1">
    <location>
        <begin position="81"/>
        <end position="101"/>
    </location>
</feature>
<keyword evidence="1" id="KW-0472">Membrane</keyword>
<dbReference type="Pfam" id="PF05940">
    <property type="entry name" value="NnrS"/>
    <property type="match status" value="1"/>
</dbReference>
<keyword evidence="1" id="KW-1133">Transmembrane helix</keyword>
<dbReference type="EMBL" id="FRYL01000021">
    <property type="protein sequence ID" value="SHO80831.1"/>
    <property type="molecule type" value="Genomic_DNA"/>
</dbReference>